<dbReference type="RefSeq" id="WP_017229716.1">
    <property type="nucleotide sequence ID" value="NZ_JARJLM010000615.1"/>
</dbReference>
<dbReference type="Gene3D" id="3.40.50.150">
    <property type="entry name" value="Vaccinia Virus protein VP39"/>
    <property type="match status" value="1"/>
</dbReference>
<proteinExistence type="predicted"/>
<name>A0ABT6B178_9BURK</name>
<evidence type="ECO:0000313" key="1">
    <source>
        <dbReference type="EMBL" id="MDF3838637.1"/>
    </source>
</evidence>
<dbReference type="EMBL" id="JARJLM010000615">
    <property type="protein sequence ID" value="MDF3838637.1"/>
    <property type="molecule type" value="Genomic_DNA"/>
</dbReference>
<reference evidence="1 2" key="1">
    <citation type="submission" date="2023-03" db="EMBL/GenBank/DDBJ databases">
        <title>Draft assemblies of triclosan tolerant bacteria isolated from returned activated sludge.</title>
        <authorList>
            <person name="Van Hamelsveld S."/>
        </authorList>
    </citation>
    <scope>NUCLEOTIDE SEQUENCE [LARGE SCALE GENOMIC DNA]</scope>
    <source>
        <strain evidence="1 2">GW210010_S58</strain>
    </source>
</reference>
<keyword evidence="1" id="KW-0489">Methyltransferase</keyword>
<comment type="caution">
    <text evidence="1">The sequence shown here is derived from an EMBL/GenBank/DDBJ whole genome shotgun (WGS) entry which is preliminary data.</text>
</comment>
<dbReference type="CDD" id="cd02440">
    <property type="entry name" value="AdoMet_MTases"/>
    <property type="match status" value="1"/>
</dbReference>
<dbReference type="SUPFAM" id="SSF53335">
    <property type="entry name" value="S-adenosyl-L-methionine-dependent methyltransferases"/>
    <property type="match status" value="1"/>
</dbReference>
<dbReference type="GO" id="GO:0008168">
    <property type="term" value="F:methyltransferase activity"/>
    <property type="evidence" value="ECO:0007669"/>
    <property type="project" value="UniProtKB-KW"/>
</dbReference>
<gene>
    <name evidence="1" type="ORF">P3W85_37740</name>
</gene>
<protein>
    <submittedName>
        <fullName evidence="1">Methyltransferase domain-containing protein</fullName>
    </submittedName>
</protein>
<accession>A0ABT6B178</accession>
<dbReference type="Proteomes" id="UP001216674">
    <property type="component" value="Unassembled WGS sequence"/>
</dbReference>
<sequence>MPGYQTKQECIAIVGAADLVIRSLLDKQQYYDPLGEAERMGISSAMWPLFGMLWPSGAHLAARMAARPVDANERVLEIGCGLALASLVGHRRGADMTASDCHPMAASFLAENLRLNGMAPMKYRHGHWSAAEHGQDDAGAAQHASLDVHGHFDLIIGSDLLYERDANANLAHFIGRHASPTAEIWIIDPDRGNRPAFNRQMAEQGFAMREEKLDRVASPGVDAYKGRLLVYRWALALPPTPLPLQ</sequence>
<evidence type="ECO:0000313" key="2">
    <source>
        <dbReference type="Proteomes" id="UP001216674"/>
    </source>
</evidence>
<organism evidence="1 2">
    <name type="scientific">Cupriavidus basilensis</name>
    <dbReference type="NCBI Taxonomy" id="68895"/>
    <lineage>
        <taxon>Bacteria</taxon>
        <taxon>Pseudomonadati</taxon>
        <taxon>Pseudomonadota</taxon>
        <taxon>Betaproteobacteria</taxon>
        <taxon>Burkholderiales</taxon>
        <taxon>Burkholderiaceae</taxon>
        <taxon>Cupriavidus</taxon>
    </lineage>
</organism>
<dbReference type="InterPro" id="IPR019410">
    <property type="entry name" value="Methyltransf_16"/>
</dbReference>
<keyword evidence="1" id="KW-0808">Transferase</keyword>
<dbReference type="GO" id="GO:0032259">
    <property type="term" value="P:methylation"/>
    <property type="evidence" value="ECO:0007669"/>
    <property type="project" value="UniProtKB-KW"/>
</dbReference>
<keyword evidence="2" id="KW-1185">Reference proteome</keyword>
<dbReference type="PANTHER" id="PTHR14614">
    <property type="entry name" value="HEPATOCELLULAR CARCINOMA-ASSOCIATED ANTIGEN"/>
    <property type="match status" value="1"/>
</dbReference>
<dbReference type="InterPro" id="IPR029063">
    <property type="entry name" value="SAM-dependent_MTases_sf"/>
</dbReference>